<keyword evidence="11" id="KW-1185">Reference proteome</keyword>
<reference evidence="10 11" key="1">
    <citation type="submission" date="2009-08" db="EMBL/GenBank/DDBJ databases">
        <title>The Genome Sequence of Spizellomyces punctatus strain DAOM BR117.</title>
        <authorList>
            <consortium name="The Broad Institute Genome Sequencing Platform"/>
            <person name="Russ C."/>
            <person name="Cuomo C."/>
            <person name="Shea T."/>
            <person name="Young S.K."/>
            <person name="Zeng Q."/>
            <person name="Koehrsen M."/>
            <person name="Haas B."/>
            <person name="Borodovsky M."/>
            <person name="Guigo R."/>
            <person name="Alvarado L."/>
            <person name="Berlin A."/>
            <person name="Bochicchio J."/>
            <person name="Borenstein D."/>
            <person name="Chapman S."/>
            <person name="Chen Z."/>
            <person name="Engels R."/>
            <person name="Freedman E."/>
            <person name="Gellesch M."/>
            <person name="Goldberg J."/>
            <person name="Griggs A."/>
            <person name="Gujja S."/>
            <person name="Heiman D."/>
            <person name="Hepburn T."/>
            <person name="Howarth C."/>
            <person name="Jen D."/>
            <person name="Larson L."/>
            <person name="Lewis B."/>
            <person name="Mehta T."/>
            <person name="Park D."/>
            <person name="Pearson M."/>
            <person name="Roberts A."/>
            <person name="Saif S."/>
            <person name="Shenoy N."/>
            <person name="Sisk P."/>
            <person name="Stolte C."/>
            <person name="Sykes S."/>
            <person name="Thomson T."/>
            <person name="Walk T."/>
            <person name="White J."/>
            <person name="Yandava C."/>
            <person name="Burger G."/>
            <person name="Gray M.W."/>
            <person name="Holland P.W.H."/>
            <person name="King N."/>
            <person name="Lang F.B.F."/>
            <person name="Roger A.J."/>
            <person name="Ruiz-Trillo I."/>
            <person name="Lander E."/>
            <person name="Nusbaum C."/>
        </authorList>
    </citation>
    <scope>NUCLEOTIDE SEQUENCE [LARGE SCALE GENOMIC DNA]</scope>
    <source>
        <strain evidence="10 11">DAOM BR117</strain>
    </source>
</reference>
<evidence type="ECO:0000256" key="4">
    <source>
        <dbReference type="ARBA" id="ARBA00022723"/>
    </source>
</evidence>
<name>A0A0L0H7J0_SPIPD</name>
<evidence type="ECO:0000256" key="6">
    <source>
        <dbReference type="ARBA" id="ARBA00023239"/>
    </source>
</evidence>
<organism evidence="10 11">
    <name type="scientific">Spizellomyces punctatus (strain DAOM BR117)</name>
    <dbReference type="NCBI Taxonomy" id="645134"/>
    <lineage>
        <taxon>Eukaryota</taxon>
        <taxon>Fungi</taxon>
        <taxon>Fungi incertae sedis</taxon>
        <taxon>Chytridiomycota</taxon>
        <taxon>Chytridiomycota incertae sedis</taxon>
        <taxon>Chytridiomycetes</taxon>
        <taxon>Spizellomycetales</taxon>
        <taxon>Spizellomycetaceae</taxon>
        <taxon>Spizellomyces</taxon>
    </lineage>
</organism>
<dbReference type="Pfam" id="PF00484">
    <property type="entry name" value="Pro_CA"/>
    <property type="match status" value="1"/>
</dbReference>
<dbReference type="Gene3D" id="3.40.1050.10">
    <property type="entry name" value="Carbonic anhydrase"/>
    <property type="match status" value="1"/>
</dbReference>
<dbReference type="GO" id="GO:0004089">
    <property type="term" value="F:carbonate dehydratase activity"/>
    <property type="evidence" value="ECO:0007669"/>
    <property type="project" value="UniProtKB-EC"/>
</dbReference>
<feature type="region of interest" description="Disordered" evidence="9">
    <location>
        <begin position="1"/>
        <end position="31"/>
    </location>
</feature>
<evidence type="ECO:0000313" key="11">
    <source>
        <dbReference type="Proteomes" id="UP000053201"/>
    </source>
</evidence>
<evidence type="ECO:0000313" key="10">
    <source>
        <dbReference type="EMBL" id="KNC96653.1"/>
    </source>
</evidence>
<evidence type="ECO:0000256" key="8">
    <source>
        <dbReference type="PIRSR" id="PIRSR601765-1"/>
    </source>
</evidence>
<evidence type="ECO:0000256" key="3">
    <source>
        <dbReference type="ARBA" id="ARBA00012925"/>
    </source>
</evidence>
<dbReference type="Proteomes" id="UP000053201">
    <property type="component" value="Unassembled WGS sequence"/>
</dbReference>
<dbReference type="RefSeq" id="XP_016604693.1">
    <property type="nucleotide sequence ID" value="XM_016756016.1"/>
</dbReference>
<keyword evidence="4 8" id="KW-0479">Metal-binding</keyword>
<dbReference type="SUPFAM" id="SSF53056">
    <property type="entry name" value="beta-carbonic anhydrase, cab"/>
    <property type="match status" value="1"/>
</dbReference>
<dbReference type="GeneID" id="27691052"/>
<comment type="similarity">
    <text evidence="2">Belongs to the beta-class carbonic anhydrase family.</text>
</comment>
<feature type="region of interest" description="Disordered" evidence="9">
    <location>
        <begin position="338"/>
        <end position="374"/>
    </location>
</feature>
<comment type="function">
    <text evidence="1">Reversible hydration of carbon dioxide.</text>
</comment>
<dbReference type="PANTHER" id="PTHR11002:SF76">
    <property type="entry name" value="CARBONIC ANHYDRASE"/>
    <property type="match status" value="1"/>
</dbReference>
<evidence type="ECO:0000256" key="1">
    <source>
        <dbReference type="ARBA" id="ARBA00002904"/>
    </source>
</evidence>
<gene>
    <name evidence="10" type="ORF">SPPG_07866</name>
</gene>
<evidence type="ECO:0000256" key="7">
    <source>
        <dbReference type="ARBA" id="ARBA00048348"/>
    </source>
</evidence>
<dbReference type="InterPro" id="IPR045066">
    <property type="entry name" value="Beta_CA_cladeB"/>
</dbReference>
<sequence>MSSINETSSSVPVRVLETTSGAPESPREFSPISAETIVDRIRRANEEIVPAHSHTLASLRVQQSKEALLGGDQEEGGGEAGATRTPTIRRMGSRVRQNSTKGAVSPGDVLKTLPKPNPAGDIHHAKMTKFLSGFRRFHKRFFANNNSLFENLQHGQAPKTLLIGCCDSRCDPAIITDCDPGDLFVIRNVANLIPPYSPNDDQTLHGTSAAMEFAVKGLKVENIIVMGHTQCGGISALLKGHVAGYEFIESWMKIAQQAKETALKNFANMDHEVQARACEHASILCSLENLVTYPWIRDRLATGEISINGWYFDFKSGDLLAYNPETNAFESLVLSETPATEENPFENLPSGKVEAEEIKEPRSAPIRDAGVAAQ</sequence>
<keyword evidence="6" id="KW-0456">Lyase</keyword>
<dbReference type="VEuPathDB" id="FungiDB:SPPG_07866"/>
<dbReference type="FunFam" id="3.40.1050.10:FF:000003">
    <property type="entry name" value="Carbonic anhydrase"/>
    <property type="match status" value="1"/>
</dbReference>
<comment type="cofactor">
    <cofactor evidence="8">
        <name>Zn(2+)</name>
        <dbReference type="ChEBI" id="CHEBI:29105"/>
    </cofactor>
    <text evidence="8">Binds 1 zinc ion per subunit.</text>
</comment>
<dbReference type="GO" id="GO:0008270">
    <property type="term" value="F:zinc ion binding"/>
    <property type="evidence" value="ECO:0007669"/>
    <property type="project" value="InterPro"/>
</dbReference>
<evidence type="ECO:0000256" key="5">
    <source>
        <dbReference type="ARBA" id="ARBA00022833"/>
    </source>
</evidence>
<feature type="binding site" evidence="8">
    <location>
        <position position="231"/>
    </location>
    <ligand>
        <name>Zn(2+)</name>
        <dbReference type="ChEBI" id="CHEBI:29105"/>
    </ligand>
</feature>
<dbReference type="InParanoid" id="A0A0L0H7J0"/>
<feature type="compositionally biased region" description="Polar residues" evidence="9">
    <location>
        <begin position="1"/>
        <end position="22"/>
    </location>
</feature>
<evidence type="ECO:0000256" key="2">
    <source>
        <dbReference type="ARBA" id="ARBA00006217"/>
    </source>
</evidence>
<accession>A0A0L0H7J0</accession>
<keyword evidence="5 8" id="KW-0862">Zinc</keyword>
<dbReference type="EC" id="4.2.1.1" evidence="3"/>
<dbReference type="OMA" id="ENSECER"/>
<dbReference type="InterPro" id="IPR015892">
    <property type="entry name" value="Carbonic_anhydrase_CS"/>
</dbReference>
<dbReference type="EMBL" id="KQ257467">
    <property type="protein sequence ID" value="KNC96653.1"/>
    <property type="molecule type" value="Genomic_DNA"/>
</dbReference>
<dbReference type="SMART" id="SM00947">
    <property type="entry name" value="Pro_CA"/>
    <property type="match status" value="1"/>
</dbReference>
<dbReference type="STRING" id="645134.A0A0L0H7J0"/>
<dbReference type="PROSITE" id="PS00705">
    <property type="entry name" value="PROK_CO2_ANHYDRASE_2"/>
    <property type="match status" value="1"/>
</dbReference>
<feature type="binding site" evidence="8">
    <location>
        <position position="228"/>
    </location>
    <ligand>
        <name>Zn(2+)</name>
        <dbReference type="ChEBI" id="CHEBI:29105"/>
    </ligand>
</feature>
<comment type="catalytic activity">
    <reaction evidence="7">
        <text>hydrogencarbonate + H(+) = CO2 + H2O</text>
        <dbReference type="Rhea" id="RHEA:10748"/>
        <dbReference type="ChEBI" id="CHEBI:15377"/>
        <dbReference type="ChEBI" id="CHEBI:15378"/>
        <dbReference type="ChEBI" id="CHEBI:16526"/>
        <dbReference type="ChEBI" id="CHEBI:17544"/>
        <dbReference type="EC" id="4.2.1.1"/>
    </reaction>
</comment>
<dbReference type="GO" id="GO:0015976">
    <property type="term" value="P:carbon utilization"/>
    <property type="evidence" value="ECO:0007669"/>
    <property type="project" value="InterPro"/>
</dbReference>
<protein>
    <recommendedName>
        <fullName evidence="3">carbonic anhydrase</fullName>
        <ecNumber evidence="3">4.2.1.1</ecNumber>
    </recommendedName>
</protein>
<dbReference type="eggNOG" id="KOG1578">
    <property type="taxonomic scope" value="Eukaryota"/>
</dbReference>
<evidence type="ECO:0000256" key="9">
    <source>
        <dbReference type="SAM" id="MobiDB-lite"/>
    </source>
</evidence>
<dbReference type="InterPro" id="IPR036874">
    <property type="entry name" value="Carbonic_anhydrase_sf"/>
</dbReference>
<dbReference type="InterPro" id="IPR001765">
    <property type="entry name" value="Carbonic_anhydrase"/>
</dbReference>
<proteinExistence type="inferred from homology"/>
<dbReference type="OrthoDB" id="10248475at2759"/>
<feature type="binding site" evidence="8">
    <location>
        <position position="167"/>
    </location>
    <ligand>
        <name>Zn(2+)</name>
        <dbReference type="ChEBI" id="CHEBI:29105"/>
    </ligand>
</feature>
<feature type="binding site" evidence="8">
    <location>
        <position position="165"/>
    </location>
    <ligand>
        <name>Zn(2+)</name>
        <dbReference type="ChEBI" id="CHEBI:29105"/>
    </ligand>
</feature>
<feature type="compositionally biased region" description="Basic and acidic residues" evidence="9">
    <location>
        <begin position="353"/>
        <end position="362"/>
    </location>
</feature>
<dbReference type="CDD" id="cd00884">
    <property type="entry name" value="beta_CA_cladeB"/>
    <property type="match status" value="1"/>
</dbReference>
<dbReference type="AlphaFoldDB" id="A0A0L0H7J0"/>
<feature type="region of interest" description="Disordered" evidence="9">
    <location>
        <begin position="92"/>
        <end position="121"/>
    </location>
</feature>
<dbReference type="PANTHER" id="PTHR11002">
    <property type="entry name" value="CARBONIC ANHYDRASE"/>
    <property type="match status" value="1"/>
</dbReference>